<keyword evidence="1 2" id="KW-0597">Phosphoprotein</keyword>
<dbReference type="CDD" id="cd17574">
    <property type="entry name" value="REC_OmpR"/>
    <property type="match status" value="1"/>
</dbReference>
<feature type="modified residue" description="4-aspartylphosphate" evidence="2">
    <location>
        <position position="58"/>
    </location>
</feature>
<evidence type="ECO:0000313" key="4">
    <source>
        <dbReference type="EMBL" id="OGE74310.1"/>
    </source>
</evidence>
<dbReference type="EMBL" id="MFEH01000001">
    <property type="protein sequence ID" value="OGE74310.1"/>
    <property type="molecule type" value="Genomic_DNA"/>
</dbReference>
<dbReference type="GO" id="GO:0000160">
    <property type="term" value="P:phosphorelay signal transduction system"/>
    <property type="evidence" value="ECO:0007669"/>
    <property type="project" value="InterPro"/>
</dbReference>
<evidence type="ECO:0000256" key="1">
    <source>
        <dbReference type="ARBA" id="ARBA00022553"/>
    </source>
</evidence>
<name>A0A1F5NA36_9BACT</name>
<dbReference type="SUPFAM" id="SSF52172">
    <property type="entry name" value="CheY-like"/>
    <property type="match status" value="1"/>
</dbReference>
<organism evidence="4 5">
    <name type="scientific">Candidatus Doudnabacteria bacterium RIFCSPHIGHO2_01_FULL_41_86</name>
    <dbReference type="NCBI Taxonomy" id="1817821"/>
    <lineage>
        <taxon>Bacteria</taxon>
        <taxon>Candidatus Doudnaibacteriota</taxon>
    </lineage>
</organism>
<dbReference type="AlphaFoldDB" id="A0A1F5NA36"/>
<dbReference type="Proteomes" id="UP000177610">
    <property type="component" value="Unassembled WGS sequence"/>
</dbReference>
<accession>A0A1F5NA36</accession>
<reference evidence="4 5" key="1">
    <citation type="journal article" date="2016" name="Nat. Commun.">
        <title>Thousands of microbial genomes shed light on interconnected biogeochemical processes in an aquifer system.</title>
        <authorList>
            <person name="Anantharaman K."/>
            <person name="Brown C.T."/>
            <person name="Hug L.A."/>
            <person name="Sharon I."/>
            <person name="Castelle C.J."/>
            <person name="Probst A.J."/>
            <person name="Thomas B.C."/>
            <person name="Singh A."/>
            <person name="Wilkins M.J."/>
            <person name="Karaoz U."/>
            <person name="Brodie E.L."/>
            <person name="Williams K.H."/>
            <person name="Hubbard S.S."/>
            <person name="Banfield J.F."/>
        </authorList>
    </citation>
    <scope>NUCLEOTIDE SEQUENCE [LARGE SCALE GENOMIC DNA]</scope>
</reference>
<dbReference type="InterPro" id="IPR050595">
    <property type="entry name" value="Bact_response_regulator"/>
</dbReference>
<dbReference type="Gene3D" id="3.40.50.2300">
    <property type="match status" value="1"/>
</dbReference>
<protein>
    <recommendedName>
        <fullName evidence="3">Response regulatory domain-containing protein</fullName>
    </recommendedName>
</protein>
<dbReference type="PANTHER" id="PTHR44591">
    <property type="entry name" value="STRESS RESPONSE REGULATOR PROTEIN 1"/>
    <property type="match status" value="1"/>
</dbReference>
<dbReference type="Pfam" id="PF00072">
    <property type="entry name" value="Response_reg"/>
    <property type="match status" value="1"/>
</dbReference>
<dbReference type="STRING" id="1817821.A2717_02065"/>
<proteinExistence type="predicted"/>
<evidence type="ECO:0000259" key="3">
    <source>
        <dbReference type="PROSITE" id="PS50110"/>
    </source>
</evidence>
<dbReference type="InterPro" id="IPR011006">
    <property type="entry name" value="CheY-like_superfamily"/>
</dbReference>
<evidence type="ECO:0000313" key="5">
    <source>
        <dbReference type="Proteomes" id="UP000177610"/>
    </source>
</evidence>
<dbReference type="SMART" id="SM00448">
    <property type="entry name" value="REC"/>
    <property type="match status" value="1"/>
</dbReference>
<sequence>MASTFGDKLILIVEDEDALAEVLADTLEIEGFKVKVCGNGEEGLKYALESHPDLILLDMLMPKMNGMTMLTELRKQQKSPISPVIFFTNLNQLDKIASAVEEGAEGYMIKAETSLEEIVKKVIDFFEKKARPPSQA</sequence>
<dbReference type="PANTHER" id="PTHR44591:SF3">
    <property type="entry name" value="RESPONSE REGULATORY DOMAIN-CONTAINING PROTEIN"/>
    <property type="match status" value="1"/>
</dbReference>
<comment type="caution">
    <text evidence="4">The sequence shown here is derived from an EMBL/GenBank/DDBJ whole genome shotgun (WGS) entry which is preliminary data.</text>
</comment>
<evidence type="ECO:0000256" key="2">
    <source>
        <dbReference type="PROSITE-ProRule" id="PRU00169"/>
    </source>
</evidence>
<dbReference type="InterPro" id="IPR001789">
    <property type="entry name" value="Sig_transdc_resp-reg_receiver"/>
</dbReference>
<feature type="domain" description="Response regulatory" evidence="3">
    <location>
        <begin position="9"/>
        <end position="125"/>
    </location>
</feature>
<dbReference type="PROSITE" id="PS50110">
    <property type="entry name" value="RESPONSE_REGULATORY"/>
    <property type="match status" value="1"/>
</dbReference>
<gene>
    <name evidence="4" type="ORF">A2717_02065</name>
</gene>